<dbReference type="AlphaFoldDB" id="A0A6M0Q935"/>
<dbReference type="GO" id="GO:0018104">
    <property type="term" value="P:peptidoglycan-protein cross-linking"/>
    <property type="evidence" value="ECO:0007669"/>
    <property type="project" value="TreeGrafter"/>
</dbReference>
<keyword evidence="5" id="KW-0378">Hydrolase</keyword>
<keyword evidence="4" id="KW-0808">Transferase</keyword>
<dbReference type="Pfam" id="PF07495">
    <property type="entry name" value="Y_Y_Y"/>
    <property type="match status" value="3"/>
</dbReference>
<comment type="pathway">
    <text evidence="1 10">Cell wall biogenesis; peptidoglycan biosynthesis.</text>
</comment>
<dbReference type="EMBL" id="JAAIWM010000005">
    <property type="protein sequence ID" value="NEY72852.1"/>
    <property type="molecule type" value="Genomic_DNA"/>
</dbReference>
<keyword evidence="6 10" id="KW-0133">Cell shape</keyword>
<dbReference type="RefSeq" id="WP_163180333.1">
    <property type="nucleotide sequence ID" value="NZ_JAAIWM010000005.1"/>
</dbReference>
<feature type="active site" description="Proton donor/acceptor" evidence="10">
    <location>
        <position position="112"/>
    </location>
</feature>
<keyword evidence="8 10" id="KW-0961">Cell wall biogenesis/degradation</keyword>
<dbReference type="InterPro" id="IPR011123">
    <property type="entry name" value="Y_Y_Y"/>
</dbReference>
<gene>
    <name evidence="13" type="ORF">G4D63_14030</name>
</gene>
<dbReference type="PANTHER" id="PTHR30582:SF4">
    <property type="entry name" value="L,D-TRANSPEPTIDASE YQJB-RELATED"/>
    <property type="match status" value="1"/>
</dbReference>
<dbReference type="PROSITE" id="PS52029">
    <property type="entry name" value="LD_TPASE"/>
    <property type="match status" value="1"/>
</dbReference>
<dbReference type="InterPro" id="IPR050979">
    <property type="entry name" value="LD-transpeptidase"/>
</dbReference>
<evidence type="ECO:0000256" key="8">
    <source>
        <dbReference type="ARBA" id="ARBA00023316"/>
    </source>
</evidence>
<evidence type="ECO:0000256" key="1">
    <source>
        <dbReference type="ARBA" id="ARBA00004752"/>
    </source>
</evidence>
<evidence type="ECO:0000256" key="4">
    <source>
        <dbReference type="ARBA" id="ARBA00022679"/>
    </source>
</evidence>
<dbReference type="GO" id="GO:0008360">
    <property type="term" value="P:regulation of cell shape"/>
    <property type="evidence" value="ECO:0007669"/>
    <property type="project" value="UniProtKB-UniRule"/>
</dbReference>
<dbReference type="InterPro" id="IPR005490">
    <property type="entry name" value="LD_TPept_cat_dom"/>
</dbReference>
<reference evidence="13 14" key="1">
    <citation type="submission" date="2020-02" db="EMBL/GenBank/DDBJ databases">
        <title>Bacillus aquiflavi sp. nov., isolated from yellow water of strong flavor Chinese baijiu in Yibin region of China.</title>
        <authorList>
            <person name="Xie J."/>
        </authorList>
    </citation>
    <scope>NUCLEOTIDE SEQUENCE [LARGE SCALE GENOMIC DNA]</scope>
    <source>
        <strain evidence="13 14">SA4</strain>
    </source>
</reference>
<dbReference type="CDD" id="cd16913">
    <property type="entry name" value="YkuD_like"/>
    <property type="match status" value="1"/>
</dbReference>
<feature type="chain" id="PRO_5026931680" evidence="11">
    <location>
        <begin position="24"/>
        <end position="568"/>
    </location>
</feature>
<evidence type="ECO:0000313" key="13">
    <source>
        <dbReference type="EMBL" id="NEY72852.1"/>
    </source>
</evidence>
<accession>A0A6M0Q935</accession>
<evidence type="ECO:0000256" key="5">
    <source>
        <dbReference type="ARBA" id="ARBA00022801"/>
    </source>
</evidence>
<feature type="signal peptide" evidence="11">
    <location>
        <begin position="1"/>
        <end position="23"/>
    </location>
</feature>
<keyword evidence="11" id="KW-0732">Signal</keyword>
<dbReference type="FunFam" id="2.40.440.10:FF:000003">
    <property type="entry name" value="L,D-transpeptidase YciB"/>
    <property type="match status" value="1"/>
</dbReference>
<organism evidence="13 14">
    <name type="scientific">Bacillus mesophilus</name>
    <dbReference type="NCBI Taxonomy" id="1808955"/>
    <lineage>
        <taxon>Bacteria</taxon>
        <taxon>Bacillati</taxon>
        <taxon>Bacillota</taxon>
        <taxon>Bacilli</taxon>
        <taxon>Bacillales</taxon>
        <taxon>Bacillaceae</taxon>
        <taxon>Bacillus</taxon>
    </lineage>
</organism>
<comment type="similarity">
    <text evidence="2">Belongs to the YkuD family.</text>
</comment>
<evidence type="ECO:0000256" key="7">
    <source>
        <dbReference type="ARBA" id="ARBA00022984"/>
    </source>
</evidence>
<evidence type="ECO:0000256" key="6">
    <source>
        <dbReference type="ARBA" id="ARBA00022960"/>
    </source>
</evidence>
<dbReference type="GO" id="GO:0005576">
    <property type="term" value="C:extracellular region"/>
    <property type="evidence" value="ECO:0007669"/>
    <property type="project" value="TreeGrafter"/>
</dbReference>
<dbReference type="Pfam" id="PF03734">
    <property type="entry name" value="YkuD"/>
    <property type="match status" value="1"/>
</dbReference>
<comment type="pathway">
    <text evidence="9">Glycan biosynthesis.</text>
</comment>
<evidence type="ECO:0000256" key="9">
    <source>
        <dbReference type="ARBA" id="ARBA00060592"/>
    </source>
</evidence>
<evidence type="ECO:0000256" key="11">
    <source>
        <dbReference type="SAM" id="SignalP"/>
    </source>
</evidence>
<dbReference type="GO" id="GO:0071972">
    <property type="term" value="F:peptidoglycan L,D-transpeptidase activity"/>
    <property type="evidence" value="ECO:0007669"/>
    <property type="project" value="TreeGrafter"/>
</dbReference>
<proteinExistence type="inferred from homology"/>
<keyword evidence="7 10" id="KW-0573">Peptidoglycan synthesis</keyword>
<evidence type="ECO:0000256" key="10">
    <source>
        <dbReference type="PROSITE-ProRule" id="PRU01373"/>
    </source>
</evidence>
<evidence type="ECO:0000256" key="2">
    <source>
        <dbReference type="ARBA" id="ARBA00005992"/>
    </source>
</evidence>
<comment type="caution">
    <text evidence="13">The sequence shown here is derived from an EMBL/GenBank/DDBJ whole genome shotgun (WGS) entry which is preliminary data.</text>
</comment>
<feature type="domain" description="L,D-TPase catalytic" evidence="12">
    <location>
        <begin position="28"/>
        <end position="152"/>
    </location>
</feature>
<dbReference type="GO" id="GO:0071555">
    <property type="term" value="P:cell wall organization"/>
    <property type="evidence" value="ECO:0007669"/>
    <property type="project" value="UniProtKB-UniRule"/>
</dbReference>
<dbReference type="PANTHER" id="PTHR30582">
    <property type="entry name" value="L,D-TRANSPEPTIDASE"/>
    <property type="match status" value="1"/>
</dbReference>
<name>A0A6M0Q935_9BACI</name>
<keyword evidence="14" id="KW-1185">Reference proteome</keyword>
<keyword evidence="3" id="KW-0328">Glycosyltransferase</keyword>
<dbReference type="GO" id="GO:0016757">
    <property type="term" value="F:glycosyltransferase activity"/>
    <property type="evidence" value="ECO:0007669"/>
    <property type="project" value="UniProtKB-KW"/>
</dbReference>
<evidence type="ECO:0000313" key="14">
    <source>
        <dbReference type="Proteomes" id="UP000481043"/>
    </source>
</evidence>
<dbReference type="SUPFAM" id="SSF141523">
    <property type="entry name" value="L,D-transpeptidase catalytic domain-like"/>
    <property type="match status" value="1"/>
</dbReference>
<sequence>MKKLTGAFIVLMSLFLGTSMIEAETGNQLIIINKGTNQLAFFENGKHVATFRVATGRSQSYTPEGTFQIVNKIKNRPYYKENIPGGHPNNPLGDRWLGLDARGTYGTTYAIHGNSNPASIGTYASAGCVRMFDDDVRWLFDRVDLYATVVITNTSQSFEAIAVSKNYTPYSKLKSVSVDQKSPQPLQTNIVVSAKANLKSTYRFLVQDGGEWKTVQDFSTSSSFTWKPEKAGSYKIKVQAKSTSSDKAFDDEKVITYDVYTPASIETFDSEKEGPLPNHSEIAFSTTTNSDTENLVQYSLYNGSEWTVLKDYSDEGLYNWKPENAGTYKIRTRVKHSLSQQDFDEEQELEYTIFEPATLTSLNADVTSPQPIHSSIIVKAESKDDSTNLFKFQVFEKGSWNTVQEYSTKSSLNWNPNKAGDYQVKVLVKHTLSKEDFDSEKVVDFTIYEPATVGDLTTNVKGIQLVKSKVELSATKAEDVEYQFSVFDGNDWKVLQSYSTSHELEWSPSSPGIYKVKIEVKHNLSVDEYDDLREVSYIFYNSTMNQAVLPSSVQVGRRGPFLVKKTAI</sequence>
<feature type="active site" description="Nucleophile" evidence="10">
    <location>
        <position position="128"/>
    </location>
</feature>
<dbReference type="InterPro" id="IPR038063">
    <property type="entry name" value="Transpep_catalytic_dom"/>
</dbReference>
<dbReference type="Proteomes" id="UP000481043">
    <property type="component" value="Unassembled WGS sequence"/>
</dbReference>
<protein>
    <submittedName>
        <fullName evidence="13">L,D-transpeptidase family protein</fullName>
    </submittedName>
</protein>
<evidence type="ECO:0000259" key="12">
    <source>
        <dbReference type="PROSITE" id="PS52029"/>
    </source>
</evidence>
<dbReference type="Gene3D" id="2.40.440.10">
    <property type="entry name" value="L,D-transpeptidase catalytic domain-like"/>
    <property type="match status" value="1"/>
</dbReference>
<dbReference type="UniPathway" id="UPA00219"/>
<evidence type="ECO:0000256" key="3">
    <source>
        <dbReference type="ARBA" id="ARBA00022676"/>
    </source>
</evidence>